<evidence type="ECO:0000256" key="1">
    <source>
        <dbReference type="SAM" id="Phobius"/>
    </source>
</evidence>
<protein>
    <submittedName>
        <fullName evidence="2">Iron dicitrate transporter FecR</fullName>
    </submittedName>
</protein>
<proteinExistence type="predicted"/>
<evidence type="ECO:0000313" key="3">
    <source>
        <dbReference type="Proteomes" id="UP000326354"/>
    </source>
</evidence>
<sequence length="251" mass="27249">MVFVGPVWDEIDYRGMLQKRDVMKKGCILLIFLFASWSIMAEVITLIDGNADLVEIAGPQNFSQNQTQSDDQIFVFQEREDFVLGQDLNVDTTATGTFNSANEPGVIAAGTEVDVFLIHMDPFVALTHNNAGSIVFSNPIIGLITTAASLNNTDAVIGDPASIYDAPAPGFRGIFDGGGINDTLTVSADRFVLDLDTLGTANGNNAEQIRVITVANSVPEPSMYFLLVCLSLLFYRKLRNAKTPFCTAVRK</sequence>
<organism evidence="2 3">
    <name type="scientific">Uabimicrobium amorphum</name>
    <dbReference type="NCBI Taxonomy" id="2596890"/>
    <lineage>
        <taxon>Bacteria</taxon>
        <taxon>Pseudomonadati</taxon>
        <taxon>Planctomycetota</taxon>
        <taxon>Candidatus Uabimicrobiia</taxon>
        <taxon>Candidatus Uabimicrobiales</taxon>
        <taxon>Candidatus Uabimicrobiaceae</taxon>
        <taxon>Candidatus Uabimicrobium</taxon>
    </lineage>
</organism>
<keyword evidence="3" id="KW-1185">Reference proteome</keyword>
<name>A0A5S9IQG1_UABAM</name>
<keyword evidence="1" id="KW-1133">Transmembrane helix</keyword>
<dbReference type="Proteomes" id="UP000326354">
    <property type="component" value="Chromosome"/>
</dbReference>
<accession>A0A5S9IQG1</accession>
<dbReference type="KEGG" id="uam:UABAM_04134"/>
<dbReference type="EMBL" id="AP019860">
    <property type="protein sequence ID" value="BBM85756.1"/>
    <property type="molecule type" value="Genomic_DNA"/>
</dbReference>
<reference evidence="2 3" key="1">
    <citation type="submission" date="2019-08" db="EMBL/GenBank/DDBJ databases">
        <title>Complete genome sequence of Candidatus Uab amorphum.</title>
        <authorList>
            <person name="Shiratori T."/>
            <person name="Suzuki S."/>
            <person name="Kakizawa Y."/>
            <person name="Ishida K."/>
        </authorList>
    </citation>
    <scope>NUCLEOTIDE SEQUENCE [LARGE SCALE GENOMIC DNA]</scope>
    <source>
        <strain evidence="2 3">SRT547</strain>
    </source>
</reference>
<gene>
    <name evidence="2" type="ORF">UABAM_04134</name>
</gene>
<evidence type="ECO:0000313" key="2">
    <source>
        <dbReference type="EMBL" id="BBM85756.1"/>
    </source>
</evidence>
<dbReference type="AlphaFoldDB" id="A0A5S9IQG1"/>
<keyword evidence="1" id="KW-0472">Membrane</keyword>
<feature type="transmembrane region" description="Helical" evidence="1">
    <location>
        <begin position="26"/>
        <end position="47"/>
    </location>
</feature>
<keyword evidence="1" id="KW-0812">Transmembrane</keyword>